<feature type="non-terminal residue" evidence="7">
    <location>
        <position position="1"/>
    </location>
</feature>
<dbReference type="SUPFAM" id="SSF90123">
    <property type="entry name" value="ABC transporter transmembrane region"/>
    <property type="match status" value="1"/>
</dbReference>
<dbReference type="PROSITE" id="PS50929">
    <property type="entry name" value="ABC_TM1F"/>
    <property type="match status" value="1"/>
</dbReference>
<evidence type="ECO:0000259" key="6">
    <source>
        <dbReference type="PROSITE" id="PS50929"/>
    </source>
</evidence>
<dbReference type="InterPro" id="IPR036640">
    <property type="entry name" value="ABC1_TM_sf"/>
</dbReference>
<dbReference type="OrthoDB" id="10490913at2759"/>
<evidence type="ECO:0000256" key="4">
    <source>
        <dbReference type="SAM" id="MobiDB-lite"/>
    </source>
</evidence>
<feature type="non-terminal residue" evidence="7">
    <location>
        <position position="218"/>
    </location>
</feature>
<dbReference type="Proteomes" id="UP000002630">
    <property type="component" value="Linkage Group LG17"/>
</dbReference>
<dbReference type="GO" id="GO:0140359">
    <property type="term" value="F:ABC-type transporter activity"/>
    <property type="evidence" value="ECO:0007669"/>
    <property type="project" value="InterPro"/>
</dbReference>
<dbReference type="InParanoid" id="D8LLW1"/>
<evidence type="ECO:0000256" key="3">
    <source>
        <dbReference type="ARBA" id="ARBA00023136"/>
    </source>
</evidence>
<feature type="domain" description="ABC transmembrane type-1" evidence="6">
    <location>
        <begin position="124"/>
        <end position="218"/>
    </location>
</feature>
<evidence type="ECO:0000313" key="8">
    <source>
        <dbReference type="Proteomes" id="UP000002630"/>
    </source>
</evidence>
<gene>
    <name evidence="7" type="ORF">Esi_0038_0022</name>
</gene>
<feature type="region of interest" description="Disordered" evidence="4">
    <location>
        <begin position="75"/>
        <end position="107"/>
    </location>
</feature>
<dbReference type="EMBL" id="FN648575">
    <property type="protein sequence ID" value="CBN77175.2"/>
    <property type="molecule type" value="Genomic_DNA"/>
</dbReference>
<organism evidence="7 8">
    <name type="scientific">Ectocarpus siliculosus</name>
    <name type="common">Brown alga</name>
    <name type="synonym">Conferva siliculosa</name>
    <dbReference type="NCBI Taxonomy" id="2880"/>
    <lineage>
        <taxon>Eukaryota</taxon>
        <taxon>Sar</taxon>
        <taxon>Stramenopiles</taxon>
        <taxon>Ochrophyta</taxon>
        <taxon>PX clade</taxon>
        <taxon>Phaeophyceae</taxon>
        <taxon>Ectocarpales</taxon>
        <taxon>Ectocarpaceae</taxon>
        <taxon>Ectocarpus</taxon>
    </lineage>
</organism>
<feature type="transmembrane region" description="Helical" evidence="5">
    <location>
        <begin position="122"/>
        <end position="143"/>
    </location>
</feature>
<evidence type="ECO:0000256" key="2">
    <source>
        <dbReference type="ARBA" id="ARBA00022989"/>
    </source>
</evidence>
<evidence type="ECO:0000256" key="5">
    <source>
        <dbReference type="SAM" id="Phobius"/>
    </source>
</evidence>
<dbReference type="Gene3D" id="1.20.1560.10">
    <property type="entry name" value="ABC transporter type 1, transmembrane domain"/>
    <property type="match status" value="1"/>
</dbReference>
<protein>
    <recommendedName>
        <fullName evidence="6">ABC transmembrane type-1 domain-containing protein</fullName>
    </recommendedName>
</protein>
<keyword evidence="3 5" id="KW-0472">Membrane</keyword>
<feature type="compositionally biased region" description="Low complexity" evidence="4">
    <location>
        <begin position="84"/>
        <end position="94"/>
    </location>
</feature>
<keyword evidence="2 5" id="KW-1133">Transmembrane helix</keyword>
<keyword evidence="1 5" id="KW-0812">Transmembrane</keyword>
<dbReference type="AlphaFoldDB" id="D8LLW1"/>
<sequence length="218" mass="23081">MNYGKAEELKLTPIAPLLLLHTCAYLDYANEARSLGVPPCQSLARRRDDPAVSWPCASGSGGDLWGESRVLRSAGSGPRSAWESSGVSGDSGVDQTEQSEAQRGPSVKAQMMEILRPDLPRISVSVLWAALGTVAALAAPLAYARIVEAILDPTSPPSRLTRAVAMLGTSYAVEPVSTYLYVKVMSGVIDRAASGLKLRAFRSLLAQEVAFFDLGGSS</sequence>
<name>D8LLW1_ECTSI</name>
<evidence type="ECO:0000256" key="1">
    <source>
        <dbReference type="ARBA" id="ARBA00022692"/>
    </source>
</evidence>
<keyword evidence="8" id="KW-1185">Reference proteome</keyword>
<dbReference type="GO" id="GO:0016020">
    <property type="term" value="C:membrane"/>
    <property type="evidence" value="ECO:0007669"/>
    <property type="project" value="InterPro"/>
</dbReference>
<proteinExistence type="predicted"/>
<dbReference type="GO" id="GO:0005524">
    <property type="term" value="F:ATP binding"/>
    <property type="evidence" value="ECO:0007669"/>
    <property type="project" value="InterPro"/>
</dbReference>
<accession>D8LLW1</accession>
<dbReference type="InterPro" id="IPR011527">
    <property type="entry name" value="ABC1_TM_dom"/>
</dbReference>
<dbReference type="EMBL" id="FN649742">
    <property type="protein sequence ID" value="CBN77175.2"/>
    <property type="molecule type" value="Genomic_DNA"/>
</dbReference>
<reference evidence="7 8" key="1">
    <citation type="journal article" date="2010" name="Nature">
        <title>The Ectocarpus genome and the independent evolution of multicellularity in brown algae.</title>
        <authorList>
            <person name="Cock J.M."/>
            <person name="Sterck L."/>
            <person name="Rouze P."/>
            <person name="Scornet D."/>
            <person name="Allen A.E."/>
            <person name="Amoutzias G."/>
            <person name="Anthouard V."/>
            <person name="Artiguenave F."/>
            <person name="Aury J.M."/>
            <person name="Badger J.H."/>
            <person name="Beszteri B."/>
            <person name="Billiau K."/>
            <person name="Bonnet E."/>
            <person name="Bothwell J.H."/>
            <person name="Bowler C."/>
            <person name="Boyen C."/>
            <person name="Brownlee C."/>
            <person name="Carrano C.J."/>
            <person name="Charrier B."/>
            <person name="Cho G.Y."/>
            <person name="Coelho S.M."/>
            <person name="Collen J."/>
            <person name="Corre E."/>
            <person name="Da Silva C."/>
            <person name="Delage L."/>
            <person name="Delaroque N."/>
            <person name="Dittami S.M."/>
            <person name="Doulbeau S."/>
            <person name="Elias M."/>
            <person name="Farnham G."/>
            <person name="Gachon C.M."/>
            <person name="Gschloessl B."/>
            <person name="Heesch S."/>
            <person name="Jabbari K."/>
            <person name="Jubin C."/>
            <person name="Kawai H."/>
            <person name="Kimura K."/>
            <person name="Kloareg B."/>
            <person name="Kupper F.C."/>
            <person name="Lang D."/>
            <person name="Le Bail A."/>
            <person name="Leblanc C."/>
            <person name="Lerouge P."/>
            <person name="Lohr M."/>
            <person name="Lopez P.J."/>
            <person name="Martens C."/>
            <person name="Maumus F."/>
            <person name="Michel G."/>
            <person name="Miranda-Saavedra D."/>
            <person name="Morales J."/>
            <person name="Moreau H."/>
            <person name="Motomura T."/>
            <person name="Nagasato C."/>
            <person name="Napoli C.A."/>
            <person name="Nelson D.R."/>
            <person name="Nyvall-Collen P."/>
            <person name="Peters A.F."/>
            <person name="Pommier C."/>
            <person name="Potin P."/>
            <person name="Poulain J."/>
            <person name="Quesneville H."/>
            <person name="Read B."/>
            <person name="Rensing S.A."/>
            <person name="Ritter A."/>
            <person name="Rousvoal S."/>
            <person name="Samanta M."/>
            <person name="Samson G."/>
            <person name="Schroeder D.C."/>
            <person name="Segurens B."/>
            <person name="Strittmatter M."/>
            <person name="Tonon T."/>
            <person name="Tregear J.W."/>
            <person name="Valentin K."/>
            <person name="von Dassow P."/>
            <person name="Yamagishi T."/>
            <person name="Van de Peer Y."/>
            <person name="Wincker P."/>
        </authorList>
    </citation>
    <scope>NUCLEOTIDE SEQUENCE [LARGE SCALE GENOMIC DNA]</scope>
    <source>
        <strain evidence="8">Ec32 / CCAP1310/4</strain>
    </source>
</reference>
<evidence type="ECO:0000313" key="7">
    <source>
        <dbReference type="EMBL" id="CBN77175.2"/>
    </source>
</evidence>